<evidence type="ECO:0000313" key="2">
    <source>
        <dbReference type="EMBL" id="MCI18619.1"/>
    </source>
</evidence>
<reference evidence="2 3" key="1">
    <citation type="journal article" date="2018" name="Front. Plant Sci.">
        <title>Red Clover (Trifolium pratense) and Zigzag Clover (T. medium) - A Picture of Genomic Similarities and Differences.</title>
        <authorList>
            <person name="Dluhosova J."/>
            <person name="Istvanek J."/>
            <person name="Nedelnik J."/>
            <person name="Repkova J."/>
        </authorList>
    </citation>
    <scope>NUCLEOTIDE SEQUENCE [LARGE SCALE GENOMIC DNA]</scope>
    <source>
        <strain evidence="3">cv. 10/8</strain>
        <tissue evidence="2">Leaf</tissue>
    </source>
</reference>
<dbReference type="AlphaFoldDB" id="A0A392Q452"/>
<protein>
    <recommendedName>
        <fullName evidence="4">Secreted protein</fullName>
    </recommendedName>
</protein>
<feature type="chain" id="PRO_5017321967" description="Secreted protein" evidence="1">
    <location>
        <begin position="27"/>
        <end position="67"/>
    </location>
</feature>
<feature type="signal peptide" evidence="1">
    <location>
        <begin position="1"/>
        <end position="26"/>
    </location>
</feature>
<comment type="caution">
    <text evidence="2">The sequence shown here is derived from an EMBL/GenBank/DDBJ whole genome shotgun (WGS) entry which is preliminary data.</text>
</comment>
<keyword evidence="3" id="KW-1185">Reference proteome</keyword>
<evidence type="ECO:0008006" key="4">
    <source>
        <dbReference type="Google" id="ProtNLM"/>
    </source>
</evidence>
<proteinExistence type="predicted"/>
<dbReference type="Proteomes" id="UP000265520">
    <property type="component" value="Unassembled WGS sequence"/>
</dbReference>
<evidence type="ECO:0000313" key="3">
    <source>
        <dbReference type="Proteomes" id="UP000265520"/>
    </source>
</evidence>
<dbReference type="EMBL" id="LXQA010111049">
    <property type="protein sequence ID" value="MCI18619.1"/>
    <property type="molecule type" value="Genomic_DNA"/>
</dbReference>
<name>A0A392Q452_9FABA</name>
<accession>A0A392Q452</accession>
<keyword evidence="1" id="KW-0732">Signal</keyword>
<sequence>MWRLPLLWSWSIDLLFLPSFPGLSNKWYPSLVRLVGGAGVDHSIGSSRGCGNSHLEEEYWVSSVSGH</sequence>
<evidence type="ECO:0000256" key="1">
    <source>
        <dbReference type="SAM" id="SignalP"/>
    </source>
</evidence>
<organism evidence="2 3">
    <name type="scientific">Trifolium medium</name>
    <dbReference type="NCBI Taxonomy" id="97028"/>
    <lineage>
        <taxon>Eukaryota</taxon>
        <taxon>Viridiplantae</taxon>
        <taxon>Streptophyta</taxon>
        <taxon>Embryophyta</taxon>
        <taxon>Tracheophyta</taxon>
        <taxon>Spermatophyta</taxon>
        <taxon>Magnoliopsida</taxon>
        <taxon>eudicotyledons</taxon>
        <taxon>Gunneridae</taxon>
        <taxon>Pentapetalae</taxon>
        <taxon>rosids</taxon>
        <taxon>fabids</taxon>
        <taxon>Fabales</taxon>
        <taxon>Fabaceae</taxon>
        <taxon>Papilionoideae</taxon>
        <taxon>50 kb inversion clade</taxon>
        <taxon>NPAAA clade</taxon>
        <taxon>Hologalegina</taxon>
        <taxon>IRL clade</taxon>
        <taxon>Trifolieae</taxon>
        <taxon>Trifolium</taxon>
    </lineage>
</organism>